<keyword evidence="2" id="KW-1185">Reference proteome</keyword>
<protein>
    <submittedName>
        <fullName evidence="1">Uncharacterized protein</fullName>
    </submittedName>
</protein>
<dbReference type="AlphaFoldDB" id="A0AAE0YDQ8"/>
<comment type="caution">
    <text evidence="1">The sequence shown here is derived from an EMBL/GenBank/DDBJ whole genome shotgun (WGS) entry which is preliminary data.</text>
</comment>
<evidence type="ECO:0000313" key="1">
    <source>
        <dbReference type="EMBL" id="KAK3742268.1"/>
    </source>
</evidence>
<gene>
    <name evidence="1" type="ORF">RRG08_006590</name>
</gene>
<reference evidence="1" key="1">
    <citation type="journal article" date="2023" name="G3 (Bethesda)">
        <title>A reference genome for the long-term kleptoplast-retaining sea slug Elysia crispata morphotype clarki.</title>
        <authorList>
            <person name="Eastman K.E."/>
            <person name="Pendleton A.L."/>
            <person name="Shaikh M.A."/>
            <person name="Suttiyut T."/>
            <person name="Ogas R."/>
            <person name="Tomko P."/>
            <person name="Gavelis G."/>
            <person name="Widhalm J.R."/>
            <person name="Wisecaver J.H."/>
        </authorList>
    </citation>
    <scope>NUCLEOTIDE SEQUENCE</scope>
    <source>
        <strain evidence="1">ECLA1</strain>
    </source>
</reference>
<evidence type="ECO:0000313" key="2">
    <source>
        <dbReference type="Proteomes" id="UP001283361"/>
    </source>
</evidence>
<organism evidence="1 2">
    <name type="scientific">Elysia crispata</name>
    <name type="common">lettuce slug</name>
    <dbReference type="NCBI Taxonomy" id="231223"/>
    <lineage>
        <taxon>Eukaryota</taxon>
        <taxon>Metazoa</taxon>
        <taxon>Spiralia</taxon>
        <taxon>Lophotrochozoa</taxon>
        <taxon>Mollusca</taxon>
        <taxon>Gastropoda</taxon>
        <taxon>Heterobranchia</taxon>
        <taxon>Euthyneura</taxon>
        <taxon>Panpulmonata</taxon>
        <taxon>Sacoglossa</taxon>
        <taxon>Placobranchoidea</taxon>
        <taxon>Plakobranchidae</taxon>
        <taxon>Elysia</taxon>
    </lineage>
</organism>
<dbReference type="EMBL" id="JAWDGP010006366">
    <property type="protein sequence ID" value="KAK3742268.1"/>
    <property type="molecule type" value="Genomic_DNA"/>
</dbReference>
<dbReference type="Proteomes" id="UP001283361">
    <property type="component" value="Unassembled WGS sequence"/>
</dbReference>
<accession>A0AAE0YDQ8</accession>
<sequence length="112" mass="12698">MRSSDKEIVKEHLVLVLVRKLNFTQYRPCQMVSATNIHVLRISHACRQETCHRKRQPKERADAGQPVFALRYKSFSGPPPSRMQGAAAPTDVVALPNMTVVVSLRFYGQFVC</sequence>
<proteinExistence type="predicted"/>
<name>A0AAE0YDQ8_9GAST</name>